<dbReference type="Pfam" id="PF14206">
    <property type="entry name" value="Cys_rich_CPCC"/>
    <property type="match status" value="1"/>
</dbReference>
<accession>A0A495JQF0</accession>
<dbReference type="AlphaFoldDB" id="A0A495JQF0"/>
<feature type="domain" description="Cysteine-rich CPCC" evidence="1">
    <location>
        <begin position="10"/>
        <end position="80"/>
    </location>
</feature>
<dbReference type="EMBL" id="RBKT01000001">
    <property type="protein sequence ID" value="RKR90855.1"/>
    <property type="molecule type" value="Genomic_DNA"/>
</dbReference>
<reference evidence="2 3" key="1">
    <citation type="submission" date="2018-10" db="EMBL/GenBank/DDBJ databases">
        <title>Sequencing the genomes of 1000 actinobacteria strains.</title>
        <authorList>
            <person name="Klenk H.-P."/>
        </authorList>
    </citation>
    <scope>NUCLEOTIDE SEQUENCE [LARGE SCALE GENOMIC DNA]</scope>
    <source>
        <strain evidence="2 3">DSM 45175</strain>
    </source>
</reference>
<name>A0A495JQF0_9ACTN</name>
<evidence type="ECO:0000313" key="2">
    <source>
        <dbReference type="EMBL" id="RKR90855.1"/>
    </source>
</evidence>
<dbReference type="RefSeq" id="WP_246017246.1">
    <property type="nucleotide sequence ID" value="NZ_RBKT01000001.1"/>
</dbReference>
<organism evidence="2 3">
    <name type="scientific">Micromonospora pisi</name>
    <dbReference type="NCBI Taxonomy" id="589240"/>
    <lineage>
        <taxon>Bacteria</taxon>
        <taxon>Bacillati</taxon>
        <taxon>Actinomycetota</taxon>
        <taxon>Actinomycetes</taxon>
        <taxon>Micromonosporales</taxon>
        <taxon>Micromonosporaceae</taxon>
        <taxon>Micromonospora</taxon>
    </lineage>
</organism>
<proteinExistence type="predicted"/>
<dbReference type="InterPro" id="IPR025983">
    <property type="entry name" value="Cys_rich_CPCC"/>
</dbReference>
<evidence type="ECO:0000259" key="1">
    <source>
        <dbReference type="Pfam" id="PF14206"/>
    </source>
</evidence>
<dbReference type="Proteomes" id="UP000277671">
    <property type="component" value="Unassembled WGS sequence"/>
</dbReference>
<sequence length="82" mass="8877">MGKHSIDVKACPCCGFFTGEGGTCPVCFWTNDGQHEADDAVVPDGPNGDLSLSHARLNFAIYGASHPRYQDMVRAPRPEEQP</sequence>
<comment type="caution">
    <text evidence="2">The sequence shown here is derived from an EMBL/GenBank/DDBJ whole genome shotgun (WGS) entry which is preliminary data.</text>
</comment>
<gene>
    <name evidence="2" type="ORF">BDK92_5239</name>
</gene>
<evidence type="ECO:0000313" key="3">
    <source>
        <dbReference type="Proteomes" id="UP000277671"/>
    </source>
</evidence>
<keyword evidence="3" id="KW-1185">Reference proteome</keyword>
<protein>
    <recommendedName>
        <fullName evidence="1">Cysteine-rich CPCC domain-containing protein</fullName>
    </recommendedName>
</protein>